<keyword evidence="2" id="KW-0238">DNA-binding</keyword>
<evidence type="ECO:0000313" key="6">
    <source>
        <dbReference type="Proteomes" id="UP000249008"/>
    </source>
</evidence>
<accession>A0AAX2J6U1</accession>
<dbReference type="InterPro" id="IPR009057">
    <property type="entry name" value="Homeodomain-like_sf"/>
</dbReference>
<dbReference type="Gene3D" id="1.10.10.60">
    <property type="entry name" value="Homeodomain-like"/>
    <property type="match status" value="2"/>
</dbReference>
<dbReference type="PRINTS" id="PR00032">
    <property type="entry name" value="HTHARAC"/>
</dbReference>
<feature type="domain" description="HTH araC/xylS-type" evidence="4">
    <location>
        <begin position="192"/>
        <end position="290"/>
    </location>
</feature>
<dbReference type="GeneID" id="78454965"/>
<dbReference type="SUPFAM" id="SSF51182">
    <property type="entry name" value="RmlC-like cupins"/>
    <property type="match status" value="1"/>
</dbReference>
<evidence type="ECO:0000259" key="4">
    <source>
        <dbReference type="PROSITE" id="PS01124"/>
    </source>
</evidence>
<proteinExistence type="predicted"/>
<dbReference type="PANTHER" id="PTHR43280">
    <property type="entry name" value="ARAC-FAMILY TRANSCRIPTIONAL REGULATOR"/>
    <property type="match status" value="1"/>
</dbReference>
<dbReference type="GO" id="GO:0043565">
    <property type="term" value="F:sequence-specific DNA binding"/>
    <property type="evidence" value="ECO:0007669"/>
    <property type="project" value="InterPro"/>
</dbReference>
<sequence>MQCTKILTDKNNEELAVHGNYEFPCAVYFSDVSKYTAGEIAWHWHKEIEIITIYKGTLYIEIENKKFTLKKGESLFINSEEMHFMRMDAREECRIISFVFDKVLICGEKGSKIDQKYIIPLINCKELSALELTEEDSQKLIQGYFSYADEILGYEIVIRNVLSEILLNIVRENQELLEKSNGSNNTDRERMKYMLTFIHKNYSEDISLGDIAKEAFIGEREALRCFARTIGTSPIEYLQKYRIYTAAELLRKSELPVTEICLQAGFNSPSYFSKVFCRMLGMTPREYRKNKLNLDIKNKIFLLDDK</sequence>
<dbReference type="AlphaFoldDB" id="A0AAX2J6U1"/>
<evidence type="ECO:0000256" key="2">
    <source>
        <dbReference type="ARBA" id="ARBA00023125"/>
    </source>
</evidence>
<evidence type="ECO:0000313" key="5">
    <source>
        <dbReference type="EMBL" id="SQJ00015.1"/>
    </source>
</evidence>
<dbReference type="SUPFAM" id="SSF46689">
    <property type="entry name" value="Homeodomain-like"/>
    <property type="match status" value="2"/>
</dbReference>
<dbReference type="RefSeq" id="WP_005979262.1">
    <property type="nucleotide sequence ID" value="NZ_CABKNW010000004.1"/>
</dbReference>
<dbReference type="InterPro" id="IPR018060">
    <property type="entry name" value="HTH_AraC"/>
</dbReference>
<dbReference type="Pfam" id="PF12833">
    <property type="entry name" value="HTH_18"/>
    <property type="match status" value="1"/>
</dbReference>
<dbReference type="KEGG" id="ful:C4N20_09095"/>
<dbReference type="GO" id="GO:0003700">
    <property type="term" value="F:DNA-binding transcription factor activity"/>
    <property type="evidence" value="ECO:0007669"/>
    <property type="project" value="InterPro"/>
</dbReference>
<dbReference type="PROSITE" id="PS01124">
    <property type="entry name" value="HTH_ARAC_FAMILY_2"/>
    <property type="match status" value="1"/>
</dbReference>
<keyword evidence="1" id="KW-0805">Transcription regulation</keyword>
<dbReference type="Pfam" id="PF07883">
    <property type="entry name" value="Cupin_2"/>
    <property type="match status" value="1"/>
</dbReference>
<dbReference type="InterPro" id="IPR014710">
    <property type="entry name" value="RmlC-like_jellyroll"/>
</dbReference>
<organism evidence="5 6">
    <name type="scientific">Fusobacterium ulcerans</name>
    <dbReference type="NCBI Taxonomy" id="861"/>
    <lineage>
        <taxon>Bacteria</taxon>
        <taxon>Fusobacteriati</taxon>
        <taxon>Fusobacteriota</taxon>
        <taxon>Fusobacteriia</taxon>
        <taxon>Fusobacteriales</taxon>
        <taxon>Fusobacteriaceae</taxon>
        <taxon>Fusobacterium</taxon>
    </lineage>
</organism>
<dbReference type="EMBL" id="LS483487">
    <property type="protein sequence ID" value="SQJ00015.1"/>
    <property type="molecule type" value="Genomic_DNA"/>
</dbReference>
<dbReference type="Gene3D" id="2.60.120.10">
    <property type="entry name" value="Jelly Rolls"/>
    <property type="match status" value="1"/>
</dbReference>
<name>A0AAX2J6U1_9FUSO</name>
<dbReference type="PANTHER" id="PTHR43280:SF2">
    <property type="entry name" value="HTH-TYPE TRANSCRIPTIONAL REGULATOR EXSA"/>
    <property type="match status" value="1"/>
</dbReference>
<dbReference type="CDD" id="cd02208">
    <property type="entry name" value="cupin_RmlC-like"/>
    <property type="match status" value="1"/>
</dbReference>
<gene>
    <name evidence="5" type="primary">melR</name>
    <name evidence="5" type="ORF">NCTC12112_00370</name>
</gene>
<dbReference type="InterPro" id="IPR011051">
    <property type="entry name" value="RmlC_Cupin_sf"/>
</dbReference>
<dbReference type="SMART" id="SM00342">
    <property type="entry name" value="HTH_ARAC"/>
    <property type="match status" value="1"/>
</dbReference>
<evidence type="ECO:0000256" key="1">
    <source>
        <dbReference type="ARBA" id="ARBA00023015"/>
    </source>
</evidence>
<reference evidence="5 6" key="1">
    <citation type="submission" date="2018-06" db="EMBL/GenBank/DDBJ databases">
        <authorList>
            <consortium name="Pathogen Informatics"/>
            <person name="Doyle S."/>
        </authorList>
    </citation>
    <scope>NUCLEOTIDE SEQUENCE [LARGE SCALE GENOMIC DNA]</scope>
    <source>
        <strain evidence="5 6">NCTC12112</strain>
    </source>
</reference>
<dbReference type="InterPro" id="IPR013096">
    <property type="entry name" value="Cupin_2"/>
</dbReference>
<dbReference type="InterPro" id="IPR020449">
    <property type="entry name" value="Tscrpt_reg_AraC-type_HTH"/>
</dbReference>
<dbReference type="Proteomes" id="UP000249008">
    <property type="component" value="Chromosome 1"/>
</dbReference>
<protein>
    <submittedName>
        <fullName evidence="5">Melibiose operon regulatory protein</fullName>
    </submittedName>
</protein>
<keyword evidence="3" id="KW-0804">Transcription</keyword>
<evidence type="ECO:0000256" key="3">
    <source>
        <dbReference type="ARBA" id="ARBA00023163"/>
    </source>
</evidence>